<keyword evidence="2" id="KW-1185">Reference proteome</keyword>
<dbReference type="EMBL" id="JACBYW010000009">
    <property type="protein sequence ID" value="NYH80820.1"/>
    <property type="molecule type" value="Genomic_DNA"/>
</dbReference>
<dbReference type="AlphaFoldDB" id="A0A852Z3T5"/>
<comment type="caution">
    <text evidence="1">The sequence shown here is derived from an EMBL/GenBank/DDBJ whole genome shotgun (WGS) entry which is preliminary data.</text>
</comment>
<dbReference type="Proteomes" id="UP000548304">
    <property type="component" value="Unassembled WGS sequence"/>
</dbReference>
<organism evidence="1 2">
    <name type="scientific">Actinopolyspora biskrensis</name>
    <dbReference type="NCBI Taxonomy" id="1470178"/>
    <lineage>
        <taxon>Bacteria</taxon>
        <taxon>Bacillati</taxon>
        <taxon>Actinomycetota</taxon>
        <taxon>Actinomycetes</taxon>
        <taxon>Actinopolysporales</taxon>
        <taxon>Actinopolysporaceae</taxon>
        <taxon>Actinopolyspora</taxon>
    </lineage>
</organism>
<evidence type="ECO:0008006" key="3">
    <source>
        <dbReference type="Google" id="ProtNLM"/>
    </source>
</evidence>
<dbReference type="RefSeq" id="WP_179537126.1">
    <property type="nucleotide sequence ID" value="NZ_JACBYW010000009.1"/>
</dbReference>
<sequence length="99" mass="11387">MLEVPLDGFEWPGPVVWWNPVDGFRHAFDAGQRTRPGQNRETLCGSNVVLIDPSELDWLLPTCDICMSAAVERGRTKEERLAETRRRLRERFGRSGEVF</sequence>
<evidence type="ECO:0000313" key="1">
    <source>
        <dbReference type="EMBL" id="NYH80820.1"/>
    </source>
</evidence>
<proteinExistence type="predicted"/>
<evidence type="ECO:0000313" key="2">
    <source>
        <dbReference type="Proteomes" id="UP000548304"/>
    </source>
</evidence>
<dbReference type="Pfam" id="PF16827">
    <property type="entry name" value="zf-HC3"/>
    <property type="match status" value="1"/>
</dbReference>
<protein>
    <recommendedName>
        <fullName evidence="3">Zinc-finger</fullName>
    </recommendedName>
</protein>
<dbReference type="InterPro" id="IPR031795">
    <property type="entry name" value="Zf-HC3"/>
</dbReference>
<reference evidence="1 2" key="1">
    <citation type="submission" date="2020-07" db="EMBL/GenBank/DDBJ databases">
        <title>Genomic Encyclopedia of Type Strains, Phase III (KMG-III): the genomes of soil and plant-associated and newly described type strains.</title>
        <authorList>
            <person name="Whitman W."/>
        </authorList>
    </citation>
    <scope>NUCLEOTIDE SEQUENCE [LARGE SCALE GENOMIC DNA]</scope>
    <source>
        <strain evidence="1 2">CECT 8576</strain>
    </source>
</reference>
<accession>A0A852Z3T5</accession>
<gene>
    <name evidence="1" type="ORF">FHR84_004188</name>
</gene>
<name>A0A852Z3T5_9ACTN</name>